<dbReference type="GO" id="GO:0005829">
    <property type="term" value="C:cytosol"/>
    <property type="evidence" value="ECO:0007669"/>
    <property type="project" value="TreeGrafter"/>
</dbReference>
<feature type="domain" description="N-formyltransferase dimerization C-terminal" evidence="2">
    <location>
        <begin position="207"/>
        <end position="254"/>
    </location>
</feature>
<dbReference type="Pfam" id="PF18216">
    <property type="entry name" value="N_formyltrans_C"/>
    <property type="match status" value="1"/>
</dbReference>
<accession>E3CXE6</accession>
<dbReference type="InterPro" id="IPR040660">
    <property type="entry name" value="N_formyltrans_C"/>
</dbReference>
<dbReference type="eggNOG" id="COG0223">
    <property type="taxonomic scope" value="Bacteria"/>
</dbReference>
<dbReference type="PROSITE" id="PS00373">
    <property type="entry name" value="GART"/>
    <property type="match status" value="1"/>
</dbReference>
<dbReference type="HOGENOM" id="CLU_033347_2_4_0"/>
<protein>
    <submittedName>
        <fullName evidence="3">Formyl transferase domain protein</fullName>
    </submittedName>
</protein>
<evidence type="ECO:0000313" key="3">
    <source>
        <dbReference type="EMBL" id="EFQ23512.1"/>
    </source>
</evidence>
<dbReference type="Pfam" id="PF00551">
    <property type="entry name" value="Formyl_trans_N"/>
    <property type="match status" value="1"/>
</dbReference>
<sequence>MDHLGGLAMRKFVLALNNKIGYECARVILNKGYCPDAVILHPRNKGNYVDEILSILPNHVKIWFWSHPGSNAFYEELSGVKCEVLLSVNFGYLFSGEFLSKFAFPLNLHTSLLPYNRGANPNVWSIYEGTPAGVTLHRMTESIDDGEIYSQIDVPVDQCDTGKSLYEKLGNACKILIDGEMENILLGKLKPLVSMDNSLGTYHSREDFRNMLEIDTKKTVVVGDFIKKLRAFTFPPYKNLYFQENGRRYYVEVVISEEPKE</sequence>
<dbReference type="InterPro" id="IPR002376">
    <property type="entry name" value="Formyl_transf_N"/>
</dbReference>
<dbReference type="InterPro" id="IPR001555">
    <property type="entry name" value="GART_AS"/>
</dbReference>
<organism evidence="3 4">
    <name type="scientific">Aminomonas paucivorans DSM 12260</name>
    <dbReference type="NCBI Taxonomy" id="584708"/>
    <lineage>
        <taxon>Bacteria</taxon>
        <taxon>Thermotogati</taxon>
        <taxon>Synergistota</taxon>
        <taxon>Synergistia</taxon>
        <taxon>Synergistales</taxon>
        <taxon>Synergistaceae</taxon>
        <taxon>Aminomonas</taxon>
    </lineage>
</organism>
<evidence type="ECO:0000259" key="1">
    <source>
        <dbReference type="Pfam" id="PF00551"/>
    </source>
</evidence>
<name>E3CXE6_9BACT</name>
<feature type="domain" description="Formyl transferase N-terminal" evidence="1">
    <location>
        <begin position="71"/>
        <end position="171"/>
    </location>
</feature>
<evidence type="ECO:0000259" key="2">
    <source>
        <dbReference type="Pfam" id="PF18216"/>
    </source>
</evidence>
<dbReference type="GO" id="GO:0004479">
    <property type="term" value="F:methionyl-tRNA formyltransferase activity"/>
    <property type="evidence" value="ECO:0007669"/>
    <property type="project" value="TreeGrafter"/>
</dbReference>
<dbReference type="PANTHER" id="PTHR11138:SF5">
    <property type="entry name" value="METHIONYL-TRNA FORMYLTRANSFERASE, MITOCHONDRIAL"/>
    <property type="match status" value="1"/>
</dbReference>
<dbReference type="PaxDb" id="584708-Apau_1085"/>
<dbReference type="Gene3D" id="3.40.50.12230">
    <property type="match status" value="1"/>
</dbReference>
<reference evidence="3 4" key="1">
    <citation type="journal article" date="2010" name="Stand. Genomic Sci.">
        <title>Non-contiguous finished genome sequence of Aminomonas paucivorans type strain (GLU-3).</title>
        <authorList>
            <person name="Pitluck S."/>
            <person name="Yasawong M."/>
            <person name="Held B."/>
            <person name="Lapidus A."/>
            <person name="Nolan M."/>
            <person name="Copeland A."/>
            <person name="Lucas S."/>
            <person name="Del Rio T.G."/>
            <person name="Tice H."/>
            <person name="Cheng J.F."/>
            <person name="Chertkov O."/>
            <person name="Goodwin L."/>
            <person name="Tapia R."/>
            <person name="Han C."/>
            <person name="Liolios K."/>
            <person name="Ivanova N."/>
            <person name="Mavromatis K."/>
            <person name="Ovchinnikova G."/>
            <person name="Pati A."/>
            <person name="Chen A."/>
            <person name="Palaniappan K."/>
            <person name="Land M."/>
            <person name="Hauser L."/>
            <person name="Chang Y.J."/>
            <person name="Jeffries C.D."/>
            <person name="Pukall R."/>
            <person name="Spring S."/>
            <person name="Rohde M."/>
            <person name="Sikorski J."/>
            <person name="Goker M."/>
            <person name="Woyke T."/>
            <person name="Bristow J."/>
            <person name="Eisen J.A."/>
            <person name="Markowitz V."/>
            <person name="Hugenholtz P."/>
            <person name="Kyrpides N.C."/>
            <person name="Klenk H.P."/>
        </authorList>
    </citation>
    <scope>NUCLEOTIDE SEQUENCE [LARGE SCALE GENOMIC DNA]</scope>
    <source>
        <strain evidence="3 4">DSM 12260</strain>
    </source>
</reference>
<gene>
    <name evidence="3" type="ORF">Apau_1085</name>
</gene>
<dbReference type="PANTHER" id="PTHR11138">
    <property type="entry name" value="METHIONYL-TRNA FORMYLTRANSFERASE"/>
    <property type="match status" value="1"/>
</dbReference>
<evidence type="ECO:0000313" key="4">
    <source>
        <dbReference type="Proteomes" id="UP000005096"/>
    </source>
</evidence>
<dbReference type="SUPFAM" id="SSF53328">
    <property type="entry name" value="Formyltransferase"/>
    <property type="match status" value="1"/>
</dbReference>
<dbReference type="EMBL" id="CM001022">
    <property type="protein sequence ID" value="EFQ23512.1"/>
    <property type="molecule type" value="Genomic_DNA"/>
</dbReference>
<dbReference type="InterPro" id="IPR036477">
    <property type="entry name" value="Formyl_transf_N_sf"/>
</dbReference>
<dbReference type="STRING" id="584708.Apau_1085"/>
<dbReference type="OrthoDB" id="1092294at2"/>
<dbReference type="AlphaFoldDB" id="E3CXE6"/>
<keyword evidence="3" id="KW-0808">Transferase</keyword>
<dbReference type="RefSeq" id="WP_006300707.1">
    <property type="nucleotide sequence ID" value="NZ_CM001022.1"/>
</dbReference>
<proteinExistence type="predicted"/>
<dbReference type="Proteomes" id="UP000005096">
    <property type="component" value="Chromosome"/>
</dbReference>
<keyword evidence="4" id="KW-1185">Reference proteome</keyword>